<keyword evidence="3" id="KW-1185">Reference proteome</keyword>
<reference evidence="2 3" key="1">
    <citation type="submission" date="2015-05" db="EMBL/GenBank/DDBJ databases">
        <title>Draft genome sequence of Microvirga vignae strain BR3299, a novel nitrogen fixing bacteria isolated from Brazil semi-aired region.</title>
        <authorList>
            <person name="Zilli J.E."/>
            <person name="Passos S.R."/>
            <person name="Leite J."/>
            <person name="Baldani J.I."/>
            <person name="Xavier G.R."/>
            <person name="Rumjaneck N.G."/>
            <person name="Simoes-Araujo J.L."/>
        </authorList>
    </citation>
    <scope>NUCLEOTIDE SEQUENCE [LARGE SCALE GENOMIC DNA]</scope>
    <source>
        <strain evidence="2 3">BR3299</strain>
    </source>
</reference>
<proteinExistence type="predicted"/>
<sequence length="127" mass="13188">MMRKGTIMAFKRAVLTALMAYALVLQTILVSLSGAAHAAEAAGRQGILCLEYGRTQPDHGPATTHDGLCCTLSCHGTGPSGPAPETASAERRLDPVALSVRAPVDAFLIRLSSNVLPVGSRAPPRLA</sequence>
<accession>A0A0H1R412</accession>
<dbReference type="Proteomes" id="UP000035489">
    <property type="component" value="Unassembled WGS sequence"/>
</dbReference>
<organism evidence="2 3">
    <name type="scientific">Microvirga vignae</name>
    <dbReference type="NCBI Taxonomy" id="1225564"/>
    <lineage>
        <taxon>Bacteria</taxon>
        <taxon>Pseudomonadati</taxon>
        <taxon>Pseudomonadota</taxon>
        <taxon>Alphaproteobacteria</taxon>
        <taxon>Hyphomicrobiales</taxon>
        <taxon>Methylobacteriaceae</taxon>
        <taxon>Microvirga</taxon>
    </lineage>
</organism>
<feature type="signal peptide" evidence="1">
    <location>
        <begin position="1"/>
        <end position="38"/>
    </location>
</feature>
<evidence type="ECO:0008006" key="4">
    <source>
        <dbReference type="Google" id="ProtNLM"/>
    </source>
</evidence>
<evidence type="ECO:0000313" key="3">
    <source>
        <dbReference type="Proteomes" id="UP000035489"/>
    </source>
</evidence>
<dbReference type="PATRIC" id="fig|1225564.3.peg.490"/>
<gene>
    <name evidence="2" type="ORF">AA309_29115</name>
</gene>
<comment type="caution">
    <text evidence="2">The sequence shown here is derived from an EMBL/GenBank/DDBJ whole genome shotgun (WGS) entry which is preliminary data.</text>
</comment>
<protein>
    <recommendedName>
        <fullName evidence="4">DUF2946 domain-containing protein</fullName>
    </recommendedName>
</protein>
<dbReference type="STRING" id="1225564.AA309_29115"/>
<dbReference type="AlphaFoldDB" id="A0A0H1R412"/>
<keyword evidence="1" id="KW-0732">Signal</keyword>
<evidence type="ECO:0000256" key="1">
    <source>
        <dbReference type="SAM" id="SignalP"/>
    </source>
</evidence>
<feature type="chain" id="PRO_5002592806" description="DUF2946 domain-containing protein" evidence="1">
    <location>
        <begin position="39"/>
        <end position="127"/>
    </location>
</feature>
<dbReference type="EMBL" id="LCYG01000116">
    <property type="protein sequence ID" value="KLK89848.1"/>
    <property type="molecule type" value="Genomic_DNA"/>
</dbReference>
<evidence type="ECO:0000313" key="2">
    <source>
        <dbReference type="EMBL" id="KLK89848.1"/>
    </source>
</evidence>
<name>A0A0H1R412_9HYPH</name>